<keyword evidence="5" id="KW-0503">Monooxygenase</keyword>
<feature type="domain" description="FAD-binding" evidence="6">
    <location>
        <begin position="12"/>
        <end position="198"/>
    </location>
</feature>
<name>A0AA40EWD7_9PEZI</name>
<evidence type="ECO:0000313" key="8">
    <source>
        <dbReference type="Proteomes" id="UP001172155"/>
    </source>
</evidence>
<protein>
    <recommendedName>
        <fullName evidence="6">FAD-binding domain-containing protein</fullName>
    </recommendedName>
</protein>
<dbReference type="GO" id="GO:0071949">
    <property type="term" value="F:FAD binding"/>
    <property type="evidence" value="ECO:0007669"/>
    <property type="project" value="InterPro"/>
</dbReference>
<accession>A0AA40EWD7</accession>
<dbReference type="PANTHER" id="PTHR13789:SF309">
    <property type="entry name" value="PUTATIVE (AFU_ORTHOLOGUE AFUA_6G14510)-RELATED"/>
    <property type="match status" value="1"/>
</dbReference>
<dbReference type="PRINTS" id="PR00420">
    <property type="entry name" value="RNGMNOXGNASE"/>
</dbReference>
<dbReference type="Pfam" id="PF01494">
    <property type="entry name" value="FAD_binding_3"/>
    <property type="match status" value="1"/>
</dbReference>
<dbReference type="Proteomes" id="UP001172155">
    <property type="component" value="Unassembled WGS sequence"/>
</dbReference>
<evidence type="ECO:0000256" key="2">
    <source>
        <dbReference type="ARBA" id="ARBA00022630"/>
    </source>
</evidence>
<comment type="similarity">
    <text evidence="1">Belongs to the paxM FAD-dependent monooxygenase family.</text>
</comment>
<evidence type="ECO:0000256" key="1">
    <source>
        <dbReference type="ARBA" id="ARBA00007992"/>
    </source>
</evidence>
<keyword evidence="2" id="KW-0285">Flavoprotein</keyword>
<reference evidence="7" key="1">
    <citation type="submission" date="2023-06" db="EMBL/GenBank/DDBJ databases">
        <title>Genome-scale phylogeny and comparative genomics of the fungal order Sordariales.</title>
        <authorList>
            <consortium name="Lawrence Berkeley National Laboratory"/>
            <person name="Hensen N."/>
            <person name="Bonometti L."/>
            <person name="Westerberg I."/>
            <person name="Brannstrom I.O."/>
            <person name="Guillou S."/>
            <person name="Cros-Aarteil S."/>
            <person name="Calhoun S."/>
            <person name="Haridas S."/>
            <person name="Kuo A."/>
            <person name="Mondo S."/>
            <person name="Pangilinan J."/>
            <person name="Riley R."/>
            <person name="LaButti K."/>
            <person name="Andreopoulos B."/>
            <person name="Lipzen A."/>
            <person name="Chen C."/>
            <person name="Yanf M."/>
            <person name="Daum C."/>
            <person name="Ng V."/>
            <person name="Clum A."/>
            <person name="Steindorff A."/>
            <person name="Ohm R."/>
            <person name="Martin F."/>
            <person name="Silar P."/>
            <person name="Natvig D."/>
            <person name="Lalanne C."/>
            <person name="Gautier V."/>
            <person name="Ament-velasquez S.L."/>
            <person name="Kruys A."/>
            <person name="Hutchinson M.I."/>
            <person name="Powell A.J."/>
            <person name="Barry K."/>
            <person name="Miller A.N."/>
            <person name="Grigoriev I.V."/>
            <person name="Debuchy R."/>
            <person name="Gladieux P."/>
            <person name="Thoren M.H."/>
            <person name="Johannesson H."/>
        </authorList>
    </citation>
    <scope>NUCLEOTIDE SEQUENCE</scope>
    <source>
        <strain evidence="7">SMH3187-1</strain>
    </source>
</reference>
<dbReference type="Gene3D" id="3.50.50.60">
    <property type="entry name" value="FAD/NAD(P)-binding domain"/>
    <property type="match status" value="1"/>
</dbReference>
<dbReference type="PANTHER" id="PTHR13789">
    <property type="entry name" value="MONOOXYGENASE"/>
    <property type="match status" value="1"/>
</dbReference>
<dbReference type="InterPro" id="IPR002938">
    <property type="entry name" value="FAD-bd"/>
</dbReference>
<evidence type="ECO:0000256" key="3">
    <source>
        <dbReference type="ARBA" id="ARBA00022827"/>
    </source>
</evidence>
<comment type="caution">
    <text evidence="7">The sequence shown here is derived from an EMBL/GenBank/DDBJ whole genome shotgun (WGS) entry which is preliminary data.</text>
</comment>
<keyword evidence="3" id="KW-0274">FAD</keyword>
<sequence>MREGKVKVVGFKDGGEEECDLLMGADGVKSVVRKALFGEEEKFGPKYSGTSGVGGFLTTPLPSSVVDKRAMVFTFGRNGFFGYSSGGPPSTDSLMWWSISGTDSLPSRQNLDRDEIKAKMQKRHANAADPVIRDVIAKADVDSVYPTWVMPDLPHWGENGIVLVGDATHALSPTTEQGVSQALEDAQTLSLLLGDTLKRAYGSVPPEETASPAEQEKDAVAVSLKLLYNIRALRTKAIAERGRRMDRPKTKMSAAQEYSMYCFFWLMMRFTF</sequence>
<keyword evidence="8" id="KW-1185">Reference proteome</keyword>
<organism evidence="7 8">
    <name type="scientific">Schizothecium vesticola</name>
    <dbReference type="NCBI Taxonomy" id="314040"/>
    <lineage>
        <taxon>Eukaryota</taxon>
        <taxon>Fungi</taxon>
        <taxon>Dikarya</taxon>
        <taxon>Ascomycota</taxon>
        <taxon>Pezizomycotina</taxon>
        <taxon>Sordariomycetes</taxon>
        <taxon>Sordariomycetidae</taxon>
        <taxon>Sordariales</taxon>
        <taxon>Schizotheciaceae</taxon>
        <taxon>Schizothecium</taxon>
    </lineage>
</organism>
<dbReference type="GO" id="GO:0004497">
    <property type="term" value="F:monooxygenase activity"/>
    <property type="evidence" value="ECO:0007669"/>
    <property type="project" value="UniProtKB-KW"/>
</dbReference>
<keyword evidence="4" id="KW-0560">Oxidoreductase</keyword>
<proteinExistence type="inferred from homology"/>
<dbReference type="EMBL" id="JAUKUD010000004">
    <property type="protein sequence ID" value="KAK0746798.1"/>
    <property type="molecule type" value="Genomic_DNA"/>
</dbReference>
<gene>
    <name evidence="7" type="ORF">B0T18DRAFT_412455</name>
</gene>
<dbReference type="InterPro" id="IPR036188">
    <property type="entry name" value="FAD/NAD-bd_sf"/>
</dbReference>
<evidence type="ECO:0000313" key="7">
    <source>
        <dbReference type="EMBL" id="KAK0746798.1"/>
    </source>
</evidence>
<dbReference type="AlphaFoldDB" id="A0AA40EWD7"/>
<evidence type="ECO:0000256" key="5">
    <source>
        <dbReference type="ARBA" id="ARBA00023033"/>
    </source>
</evidence>
<dbReference type="SUPFAM" id="SSF51905">
    <property type="entry name" value="FAD/NAD(P)-binding domain"/>
    <property type="match status" value="1"/>
</dbReference>
<evidence type="ECO:0000256" key="4">
    <source>
        <dbReference type="ARBA" id="ARBA00023002"/>
    </source>
</evidence>
<dbReference type="InterPro" id="IPR050493">
    <property type="entry name" value="FAD-dep_Monooxygenase_BioMet"/>
</dbReference>
<evidence type="ECO:0000259" key="6">
    <source>
        <dbReference type="Pfam" id="PF01494"/>
    </source>
</evidence>